<dbReference type="PANTHER" id="PTHR46401">
    <property type="entry name" value="GLYCOSYLTRANSFERASE WBBK-RELATED"/>
    <property type="match status" value="1"/>
</dbReference>
<dbReference type="Pfam" id="PF00534">
    <property type="entry name" value="Glycos_transf_1"/>
    <property type="match status" value="1"/>
</dbReference>
<dbReference type="SUPFAM" id="SSF53756">
    <property type="entry name" value="UDP-Glycosyltransferase/glycogen phosphorylase"/>
    <property type="match status" value="1"/>
</dbReference>
<protein>
    <submittedName>
        <fullName evidence="4">Glycosyl transferase group 1</fullName>
    </submittedName>
</protein>
<organism evidence="4 5">
    <name type="scientific">Rhodobacter ferrooxidans</name>
    <dbReference type="NCBI Taxonomy" id="371731"/>
    <lineage>
        <taxon>Bacteria</taxon>
        <taxon>Pseudomonadati</taxon>
        <taxon>Pseudomonadota</taxon>
        <taxon>Alphaproteobacteria</taxon>
        <taxon>Rhodobacterales</taxon>
        <taxon>Rhodobacter group</taxon>
        <taxon>Rhodobacter</taxon>
    </lineage>
</organism>
<name>C8RWN3_9RHOB</name>
<dbReference type="PANTHER" id="PTHR46401:SF2">
    <property type="entry name" value="GLYCOSYLTRANSFERASE WBBK-RELATED"/>
    <property type="match status" value="1"/>
</dbReference>
<evidence type="ECO:0000313" key="5">
    <source>
        <dbReference type="Proteomes" id="UP000010121"/>
    </source>
</evidence>
<dbReference type="STRING" id="371731.Rsw2DRAFT_0211"/>
<dbReference type="AlphaFoldDB" id="C8RWN3"/>
<gene>
    <name evidence="4" type="ORF">Rsw2DRAFT_0211</name>
</gene>
<evidence type="ECO:0000259" key="2">
    <source>
        <dbReference type="Pfam" id="PF00534"/>
    </source>
</evidence>
<dbReference type="Gene3D" id="3.40.50.2000">
    <property type="entry name" value="Glycogen Phosphorylase B"/>
    <property type="match status" value="2"/>
</dbReference>
<dbReference type="EMBL" id="ACYY01000001">
    <property type="protein sequence ID" value="EEW26976.1"/>
    <property type="molecule type" value="Genomic_DNA"/>
</dbReference>
<keyword evidence="5" id="KW-1185">Reference proteome</keyword>
<proteinExistence type="predicted"/>
<sequence>MKILFVHQNFPGQFLHLAPEMQRRGHDCLALTDSANNRASAIPVLKYRHSTPVPDPAVTRLGRSYTQMSDRGVTVARAAVQLRDQKGYVPDVIFGHSGWGETLFLKEVWPTAKLLVYAEFYYRGQGADVGFDPEFDKGGFDAVMMAQGRTTHLGQALLHADAGLSPTRWQAGTYPPVLRDRIEVIFDGVDTDVMVPNPQASFALPDGKVLRAGDEVLTFVNRNLEPYRGYHTFMRALPAVLAARPEAQVVIVGGDEVSYGRPAPSGQSWKQIFLAEVAEKLDLSRVHFMGKVPYASFVALMQVSRAHAYLTYPFVLSWSMLEAMSAGALVVGSRTAPVQELITDGVNGRLVDFFDVPGWSAALIEALAEPQRFAAQRKAARDTILQGYDLRGNCLPRMVEFVEKHGSKRAAPQP</sequence>
<dbReference type="GO" id="GO:0016757">
    <property type="term" value="F:glycosyltransferase activity"/>
    <property type="evidence" value="ECO:0007669"/>
    <property type="project" value="InterPro"/>
</dbReference>
<dbReference type="eggNOG" id="COG0438">
    <property type="taxonomic scope" value="Bacteria"/>
</dbReference>
<dbReference type="Proteomes" id="UP000010121">
    <property type="component" value="Unassembled WGS sequence"/>
</dbReference>
<evidence type="ECO:0000256" key="1">
    <source>
        <dbReference type="ARBA" id="ARBA00022679"/>
    </source>
</evidence>
<dbReference type="RefSeq" id="WP_008027154.1">
    <property type="nucleotide sequence ID" value="NZ_ACYY01000001.1"/>
</dbReference>
<feature type="domain" description="Glycosyl transferase family 1" evidence="2">
    <location>
        <begin position="212"/>
        <end position="381"/>
    </location>
</feature>
<dbReference type="InterPro" id="IPR022623">
    <property type="entry name" value="Glyco_trans_4"/>
</dbReference>
<evidence type="ECO:0000259" key="3">
    <source>
        <dbReference type="Pfam" id="PF12000"/>
    </source>
</evidence>
<evidence type="ECO:0000313" key="4">
    <source>
        <dbReference type="EMBL" id="EEW26976.1"/>
    </source>
</evidence>
<dbReference type="OrthoDB" id="9793726at2"/>
<dbReference type="Pfam" id="PF12000">
    <property type="entry name" value="Glyco_trans_4_3"/>
    <property type="match status" value="1"/>
</dbReference>
<dbReference type="GO" id="GO:0009103">
    <property type="term" value="P:lipopolysaccharide biosynthetic process"/>
    <property type="evidence" value="ECO:0007669"/>
    <property type="project" value="TreeGrafter"/>
</dbReference>
<dbReference type="CDD" id="cd03818">
    <property type="entry name" value="GT4_ExpC-like"/>
    <property type="match status" value="1"/>
</dbReference>
<reference evidence="4 5" key="1">
    <citation type="submission" date="2009-08" db="EMBL/GenBank/DDBJ databases">
        <title>The draft genome of Rhodobacter sp. SW2.</title>
        <authorList>
            <consortium name="US DOE Joint Genome Institute (JGI-PGF)"/>
            <person name="Lucas S."/>
            <person name="Copeland A."/>
            <person name="Lapidus A."/>
            <person name="Glavina del Rio T."/>
            <person name="Tice H."/>
            <person name="Bruce D."/>
            <person name="Goodwin L."/>
            <person name="Pitluck S."/>
            <person name="Larimer F."/>
            <person name="Land M.L."/>
            <person name="Hauser L."/>
            <person name="Emerson D."/>
        </authorList>
    </citation>
    <scope>NUCLEOTIDE SEQUENCE [LARGE SCALE GENOMIC DNA]</scope>
    <source>
        <strain evidence="4 5">SW2</strain>
    </source>
</reference>
<feature type="domain" description="Glycosyl transferase family 4" evidence="3">
    <location>
        <begin position="24"/>
        <end position="193"/>
    </location>
</feature>
<accession>C8RWN3</accession>
<comment type="caution">
    <text evidence="4">The sequence shown here is derived from an EMBL/GenBank/DDBJ whole genome shotgun (WGS) entry which is preliminary data.</text>
</comment>
<dbReference type="InterPro" id="IPR001296">
    <property type="entry name" value="Glyco_trans_1"/>
</dbReference>
<keyword evidence="1 4" id="KW-0808">Transferase</keyword>